<evidence type="ECO:0000256" key="5">
    <source>
        <dbReference type="PROSITE-ProRule" id="PRU01161"/>
    </source>
</evidence>
<feature type="short sequence motif" description="DGA/G" evidence="5">
    <location>
        <begin position="400"/>
        <end position="402"/>
    </location>
</feature>
<accession>B0Y8Y0</accession>
<dbReference type="GO" id="GO:0008270">
    <property type="term" value="F:zinc ion binding"/>
    <property type="evidence" value="ECO:0007669"/>
    <property type="project" value="UniProtKB-KW"/>
</dbReference>
<keyword evidence="1 5" id="KW-0378">Hydrolase</keyword>
<feature type="active site" description="Proton acceptor" evidence="5">
    <location>
        <position position="400"/>
    </location>
</feature>
<dbReference type="Proteomes" id="UP000001699">
    <property type="component" value="Unassembled WGS sequence"/>
</dbReference>
<dbReference type="GO" id="GO:0016020">
    <property type="term" value="C:membrane"/>
    <property type="evidence" value="ECO:0007669"/>
    <property type="project" value="TreeGrafter"/>
</dbReference>
<feature type="active site" description="Nucleophile" evidence="5">
    <location>
        <position position="273"/>
    </location>
</feature>
<proteinExistence type="predicted"/>
<dbReference type="GO" id="GO:0019369">
    <property type="term" value="P:arachidonate metabolic process"/>
    <property type="evidence" value="ECO:0007669"/>
    <property type="project" value="TreeGrafter"/>
</dbReference>
<dbReference type="InterPro" id="IPR016035">
    <property type="entry name" value="Acyl_Trfase/lysoPLipase"/>
</dbReference>
<dbReference type="Pfam" id="PF01734">
    <property type="entry name" value="Patatin"/>
    <property type="match status" value="1"/>
</dbReference>
<keyword evidence="9" id="KW-1185">Reference proteome</keyword>
<evidence type="ECO:0000259" key="7">
    <source>
        <dbReference type="PROSITE" id="PS51635"/>
    </source>
</evidence>
<dbReference type="GO" id="GO:0046486">
    <property type="term" value="P:glycerolipid metabolic process"/>
    <property type="evidence" value="ECO:0007669"/>
    <property type="project" value="UniProtKB-ARBA"/>
</dbReference>
<evidence type="ECO:0000256" key="3">
    <source>
        <dbReference type="ARBA" id="ARBA00023098"/>
    </source>
</evidence>
<feature type="domain" description="RING-type" evidence="6">
    <location>
        <begin position="168"/>
        <end position="199"/>
    </location>
</feature>
<dbReference type="GO" id="GO:0016042">
    <property type="term" value="P:lipid catabolic process"/>
    <property type="evidence" value="ECO:0007669"/>
    <property type="project" value="UniProtKB-UniRule"/>
</dbReference>
<feature type="short sequence motif" description="GXSXG" evidence="5">
    <location>
        <begin position="271"/>
        <end position="275"/>
    </location>
</feature>
<dbReference type="VEuPathDB" id="FungiDB:AFUB_078940"/>
<keyword evidence="4" id="KW-0863">Zinc-finger</keyword>
<sequence>MRQIREHHRVLFSATHLDALFDLSLRHISADPFAPFNFVRATRQQNPLDRAFTSHLIHFLEVGKRAPYDETAAYIASAILMDAYPPGMHRFQPSTVFRTLYRDACYLALQHCYSADVVVSIQCRKIEDRLIGLFEEMVVDSTPSWEIHRRNLESQGKFWTHALSNKTCLVCLRRYPEHTPVCGHSICDTCTEVFGEPCPHADNEYIIRQCVVCGVQGSLTVRLKPPTAAPRVLSIDGGGPRGVIPLENLEILQEIIGPDLPISDFFDLKVGSSSGGLIVLSMTMRGLDITQCKSLFRLALHPHSAALWHSNVSRVRGKGSGDNNVPRRRSFHLYQLQRYCAAQDKARFGLLMGRKDSADMSQHMNDFAQISRMSHFARATASAPLFFSTVHLPGLGSFQDGGLPRYNNPAHVAELEAKHLWPEGPDPDIFITLGTGSETRCAKPSAFRNVLVDGWIPRVYRAMQRTFDGRVTWLDQYARLDDTSKEHHFRFDSLFGGLPPMDNTDCMDYLSNQARIQSSWQDSGEAALTLLTSSLFFELDAKPEYRCGLFRCMGMIRCRAPPEPLIRKLAQLEPSCQEFFKDGLNLGLHLSANDICAACHRYSLSVYFYVRNLDEKVTLSLRLGATKRRLSAFPKSMQQFIEEQKLDSPFGVPNHSIPLQVQCPTCRAPTRTQRRKRKYTEL</sequence>
<dbReference type="OrthoDB" id="194358at2759"/>
<keyword evidence="2 5" id="KW-0442">Lipid degradation</keyword>
<dbReference type="Gene3D" id="3.40.1090.10">
    <property type="entry name" value="Cytosolic phospholipase A2 catalytic domain"/>
    <property type="match status" value="2"/>
</dbReference>
<dbReference type="PhylomeDB" id="B0Y8Y0"/>
<feature type="short sequence motif" description="GXGXXG" evidence="5">
    <location>
        <begin position="237"/>
        <end position="242"/>
    </location>
</feature>
<keyword evidence="4" id="KW-0862">Zinc</keyword>
<evidence type="ECO:0000313" key="8">
    <source>
        <dbReference type="EMBL" id="EDP49861.1"/>
    </source>
</evidence>
<dbReference type="SUPFAM" id="SSF52151">
    <property type="entry name" value="FabD/lysophospholipase-like"/>
    <property type="match status" value="1"/>
</dbReference>
<protein>
    <submittedName>
        <fullName evidence="8">Patatin-like serine hydrolase, putative</fullName>
    </submittedName>
</protein>
<dbReference type="AlphaFoldDB" id="B0Y8Y0"/>
<dbReference type="InterPro" id="IPR001841">
    <property type="entry name" value="Znf_RING"/>
</dbReference>
<dbReference type="PANTHER" id="PTHR24185">
    <property type="entry name" value="CALCIUM-INDEPENDENT PHOSPHOLIPASE A2-GAMMA"/>
    <property type="match status" value="1"/>
</dbReference>
<keyword evidence="4" id="KW-0479">Metal-binding</keyword>
<reference evidence="8 9" key="1">
    <citation type="journal article" date="2008" name="PLoS Genet.">
        <title>Genomic islands in the pathogenic filamentous fungus Aspergillus fumigatus.</title>
        <authorList>
            <person name="Fedorova N.D."/>
            <person name="Khaldi N."/>
            <person name="Joardar V.S."/>
            <person name="Maiti R."/>
            <person name="Amedeo P."/>
            <person name="Anderson M.J."/>
            <person name="Crabtree J."/>
            <person name="Silva J.C."/>
            <person name="Badger J.H."/>
            <person name="Albarraq A."/>
            <person name="Angiuoli S."/>
            <person name="Bussey H."/>
            <person name="Bowyer P."/>
            <person name="Cotty P.J."/>
            <person name="Dyer P.S."/>
            <person name="Egan A."/>
            <person name="Galens K."/>
            <person name="Fraser-Liggett C.M."/>
            <person name="Haas B.J."/>
            <person name="Inman J.M."/>
            <person name="Kent R."/>
            <person name="Lemieux S."/>
            <person name="Malavazi I."/>
            <person name="Orvis J."/>
            <person name="Roemer T."/>
            <person name="Ronning C.M."/>
            <person name="Sundaram J.P."/>
            <person name="Sutton G."/>
            <person name="Turner G."/>
            <person name="Venter J.C."/>
            <person name="White O.R."/>
            <person name="Whitty B.R."/>
            <person name="Youngman P."/>
            <person name="Wolfe K.H."/>
            <person name="Goldman G.H."/>
            <person name="Wortman J.R."/>
            <person name="Jiang B."/>
            <person name="Denning D.W."/>
            <person name="Nierman W.C."/>
        </authorList>
    </citation>
    <scope>NUCLEOTIDE SEQUENCE [LARGE SCALE GENOMIC DNA]</scope>
    <source>
        <strain evidence="9">CBS 144.89 / FGSC A1163 / CEA10</strain>
    </source>
</reference>
<evidence type="ECO:0000256" key="4">
    <source>
        <dbReference type="PROSITE-ProRule" id="PRU00175"/>
    </source>
</evidence>
<dbReference type="CDD" id="cd07199">
    <property type="entry name" value="Pat17_PNPLA8_PNPLA9_like"/>
    <property type="match status" value="1"/>
</dbReference>
<dbReference type="HOGENOM" id="CLU_003059_0_1_1"/>
<dbReference type="PROSITE" id="PS50089">
    <property type="entry name" value="ZF_RING_2"/>
    <property type="match status" value="1"/>
</dbReference>
<dbReference type="GO" id="GO:0047499">
    <property type="term" value="F:calcium-independent phospholipase A2 activity"/>
    <property type="evidence" value="ECO:0007669"/>
    <property type="project" value="TreeGrafter"/>
</dbReference>
<dbReference type="InterPro" id="IPR002641">
    <property type="entry name" value="PNPLA_dom"/>
</dbReference>
<evidence type="ECO:0000256" key="2">
    <source>
        <dbReference type="ARBA" id="ARBA00022963"/>
    </source>
</evidence>
<keyword evidence="3 5" id="KW-0443">Lipid metabolism</keyword>
<feature type="domain" description="PNPLA" evidence="7">
    <location>
        <begin position="233"/>
        <end position="414"/>
    </location>
</feature>
<dbReference type="PROSITE" id="PS51635">
    <property type="entry name" value="PNPLA"/>
    <property type="match status" value="1"/>
</dbReference>
<evidence type="ECO:0000256" key="1">
    <source>
        <dbReference type="ARBA" id="ARBA00022801"/>
    </source>
</evidence>
<organism evidence="8 9">
    <name type="scientific">Aspergillus fumigatus (strain CBS 144.89 / FGSC A1163 / CEA10)</name>
    <name type="common">Neosartorya fumigata</name>
    <dbReference type="NCBI Taxonomy" id="451804"/>
    <lineage>
        <taxon>Eukaryota</taxon>
        <taxon>Fungi</taxon>
        <taxon>Dikarya</taxon>
        <taxon>Ascomycota</taxon>
        <taxon>Pezizomycotina</taxon>
        <taxon>Eurotiomycetes</taxon>
        <taxon>Eurotiomycetidae</taxon>
        <taxon>Eurotiales</taxon>
        <taxon>Aspergillaceae</taxon>
        <taxon>Aspergillus</taxon>
        <taxon>Aspergillus subgen. Fumigati</taxon>
    </lineage>
</organism>
<gene>
    <name evidence="8" type="ORF">AFUB_078940</name>
</gene>
<evidence type="ECO:0000259" key="6">
    <source>
        <dbReference type="PROSITE" id="PS50089"/>
    </source>
</evidence>
<dbReference type="EMBL" id="DS499599">
    <property type="protein sequence ID" value="EDP49861.1"/>
    <property type="molecule type" value="Genomic_DNA"/>
</dbReference>
<dbReference type="PANTHER" id="PTHR24185:SF1">
    <property type="entry name" value="CALCIUM-INDEPENDENT PHOSPHOLIPASE A2-GAMMA"/>
    <property type="match status" value="1"/>
</dbReference>
<evidence type="ECO:0000313" key="9">
    <source>
        <dbReference type="Proteomes" id="UP000001699"/>
    </source>
</evidence>
<name>B0Y8Y0_ASPFC</name>